<accession>A0ACC2ZYI7</accession>
<evidence type="ECO:0000313" key="2">
    <source>
        <dbReference type="Proteomes" id="UP001172386"/>
    </source>
</evidence>
<gene>
    <name evidence="1" type="ORF">H2198_008019</name>
</gene>
<keyword evidence="2" id="KW-1185">Reference proteome</keyword>
<reference evidence="1" key="1">
    <citation type="submission" date="2022-10" db="EMBL/GenBank/DDBJ databases">
        <title>Culturing micro-colonial fungi from biological soil crusts in the Mojave desert and describing Neophaeococcomyces mojavensis, and introducing the new genera and species Taxawa tesnikishii.</title>
        <authorList>
            <person name="Kurbessoian T."/>
            <person name="Stajich J.E."/>
        </authorList>
    </citation>
    <scope>NUCLEOTIDE SEQUENCE</scope>
    <source>
        <strain evidence="1">JES_112</strain>
    </source>
</reference>
<name>A0ACC2ZYI7_9EURO</name>
<organism evidence="1 2">
    <name type="scientific">Neophaeococcomyces mojaviensis</name>
    <dbReference type="NCBI Taxonomy" id="3383035"/>
    <lineage>
        <taxon>Eukaryota</taxon>
        <taxon>Fungi</taxon>
        <taxon>Dikarya</taxon>
        <taxon>Ascomycota</taxon>
        <taxon>Pezizomycotina</taxon>
        <taxon>Eurotiomycetes</taxon>
        <taxon>Chaetothyriomycetidae</taxon>
        <taxon>Chaetothyriales</taxon>
        <taxon>Chaetothyriales incertae sedis</taxon>
        <taxon>Neophaeococcomyces</taxon>
    </lineage>
</organism>
<evidence type="ECO:0000313" key="1">
    <source>
        <dbReference type="EMBL" id="KAJ9652747.1"/>
    </source>
</evidence>
<proteinExistence type="predicted"/>
<dbReference type="Proteomes" id="UP001172386">
    <property type="component" value="Unassembled WGS sequence"/>
</dbReference>
<protein>
    <submittedName>
        <fullName evidence="1">Uncharacterized protein</fullName>
    </submittedName>
</protein>
<comment type="caution">
    <text evidence="1">The sequence shown here is derived from an EMBL/GenBank/DDBJ whole genome shotgun (WGS) entry which is preliminary data.</text>
</comment>
<sequence>MNLSFFLWVVLIVPILNKVYDEGKELTAKLNKLDEIPPDLHDVFASILSRHAEDVSNECATLIRWVLFSLRPLRSIELYAAIQQTCSFEESGGTTPAPDTLARYLLHCSRGLVELTLSESSVVQFIHETVRDFLAGKDVLAGKQSVGSKSQFTLPEFRADSCHMIMAEVCLQYLLDLCQRTPLTEEILQEYPMAEYAARYWWQHMRGSEIWYSKNLLDLALRLLTVDGGHLLTWVQLHNMDRDWEYSDLLITVDDLAPSLYYAASIGIPEIVAGVLRQKPDVSVRGGYYGNALQAASYRGHEKVVQILVDGGADVNTQGGRYGTALQAASCGGHEKVVQILLNGGACVNAQGGEYGNALQAASVAGQATVAQMLLYAGAAVNAPGYYGSALYAASYHGHEKVVQVLLNANADVNSRGGQYGTALYAASARGYDKVVQMLIEHE</sequence>
<dbReference type="EMBL" id="JAPDRQ010000184">
    <property type="protein sequence ID" value="KAJ9652747.1"/>
    <property type="molecule type" value="Genomic_DNA"/>
</dbReference>